<dbReference type="InterPro" id="IPR005119">
    <property type="entry name" value="LysR_subst-bd"/>
</dbReference>
<evidence type="ECO:0000259" key="5">
    <source>
        <dbReference type="PROSITE" id="PS50931"/>
    </source>
</evidence>
<dbReference type="InterPro" id="IPR036388">
    <property type="entry name" value="WH-like_DNA-bd_sf"/>
</dbReference>
<dbReference type="Pfam" id="PF03466">
    <property type="entry name" value="LysR_substrate"/>
    <property type="match status" value="1"/>
</dbReference>
<dbReference type="InterPro" id="IPR000847">
    <property type="entry name" value="LysR_HTH_N"/>
</dbReference>
<keyword evidence="4" id="KW-0804">Transcription</keyword>
<dbReference type="EMBL" id="SSMD01000003">
    <property type="protein sequence ID" value="THD74980.1"/>
    <property type="molecule type" value="Genomic_DNA"/>
</dbReference>
<dbReference type="OrthoDB" id="7768317at2"/>
<evidence type="ECO:0000256" key="4">
    <source>
        <dbReference type="ARBA" id="ARBA00023163"/>
    </source>
</evidence>
<dbReference type="Gene3D" id="1.10.10.10">
    <property type="entry name" value="Winged helix-like DNA-binding domain superfamily/Winged helix DNA-binding domain"/>
    <property type="match status" value="1"/>
</dbReference>
<dbReference type="Proteomes" id="UP000306113">
    <property type="component" value="Unassembled WGS sequence"/>
</dbReference>
<feature type="domain" description="HTH lysR-type" evidence="5">
    <location>
        <begin position="4"/>
        <end position="61"/>
    </location>
</feature>
<dbReference type="SUPFAM" id="SSF46785">
    <property type="entry name" value="Winged helix' DNA-binding domain"/>
    <property type="match status" value="1"/>
</dbReference>
<dbReference type="RefSeq" id="WP_136338836.1">
    <property type="nucleotide sequence ID" value="NZ_SSMD01000003.1"/>
</dbReference>
<dbReference type="PANTHER" id="PTHR30537">
    <property type="entry name" value="HTH-TYPE TRANSCRIPTIONAL REGULATOR"/>
    <property type="match status" value="1"/>
</dbReference>
<name>A0A4S3MA80_9RHOB</name>
<dbReference type="PROSITE" id="PS50931">
    <property type="entry name" value="HTH_LYSR"/>
    <property type="match status" value="1"/>
</dbReference>
<dbReference type="AlphaFoldDB" id="A0A4S3MA80"/>
<evidence type="ECO:0000256" key="3">
    <source>
        <dbReference type="ARBA" id="ARBA00023125"/>
    </source>
</evidence>
<dbReference type="InterPro" id="IPR058163">
    <property type="entry name" value="LysR-type_TF_proteobact-type"/>
</dbReference>
<proteinExistence type="inferred from homology"/>
<evidence type="ECO:0000256" key="1">
    <source>
        <dbReference type="ARBA" id="ARBA00009437"/>
    </source>
</evidence>
<dbReference type="GO" id="GO:0003700">
    <property type="term" value="F:DNA-binding transcription factor activity"/>
    <property type="evidence" value="ECO:0007669"/>
    <property type="project" value="InterPro"/>
</dbReference>
<dbReference type="GO" id="GO:0006351">
    <property type="term" value="P:DNA-templated transcription"/>
    <property type="evidence" value="ECO:0007669"/>
    <property type="project" value="TreeGrafter"/>
</dbReference>
<comment type="similarity">
    <text evidence="1">Belongs to the LysR transcriptional regulatory family.</text>
</comment>
<dbReference type="Gene3D" id="3.40.190.10">
    <property type="entry name" value="Periplasmic binding protein-like II"/>
    <property type="match status" value="1"/>
</dbReference>
<dbReference type="InterPro" id="IPR036390">
    <property type="entry name" value="WH_DNA-bd_sf"/>
</dbReference>
<evidence type="ECO:0000313" key="6">
    <source>
        <dbReference type="EMBL" id="THD74980.1"/>
    </source>
</evidence>
<dbReference type="Pfam" id="PF00126">
    <property type="entry name" value="HTH_1"/>
    <property type="match status" value="1"/>
</dbReference>
<evidence type="ECO:0000256" key="2">
    <source>
        <dbReference type="ARBA" id="ARBA00023015"/>
    </source>
</evidence>
<organism evidence="6 7">
    <name type="scientific">Thalassobius vesicularis</name>
    <dbReference type="NCBI Taxonomy" id="1294297"/>
    <lineage>
        <taxon>Bacteria</taxon>
        <taxon>Pseudomonadati</taxon>
        <taxon>Pseudomonadota</taxon>
        <taxon>Alphaproteobacteria</taxon>
        <taxon>Rhodobacterales</taxon>
        <taxon>Roseobacteraceae</taxon>
        <taxon>Thalassovita</taxon>
    </lineage>
</organism>
<keyword evidence="3" id="KW-0238">DNA-binding</keyword>
<gene>
    <name evidence="6" type="ORF">E7681_08475</name>
</gene>
<evidence type="ECO:0000313" key="7">
    <source>
        <dbReference type="Proteomes" id="UP000306113"/>
    </source>
</evidence>
<sequence>MHRQSWDDLRFVLAVMDHGSLSAAARELGVNHATVQRRIASFEQQNGGPVFARSAQGYTVLPDRVRVLEAAREVGAAVQSVQRLMRGGQVQLSGVVRVSSTDTICTTVLPGFAARINRRARQLRIDLLCSNAHLDFSRMQADITVRPAKNLPDDMVGEAVGRLSFAVYARPGAPNLWLGLGGVLQRSLPAVWLAEAVSPEQIVGAADSFVAMTRMVQEGMGRAVLPTLLGDRAEGLVRLPGIAPEMSVPLWVAGHAELVDLPRIRTVRARLVSYLRAELARLDA</sequence>
<comment type="caution">
    <text evidence="6">The sequence shown here is derived from an EMBL/GenBank/DDBJ whole genome shotgun (WGS) entry which is preliminary data.</text>
</comment>
<accession>A0A4S3MA80</accession>
<dbReference type="PANTHER" id="PTHR30537:SF3">
    <property type="entry name" value="TRANSCRIPTIONAL REGULATORY PROTEIN"/>
    <property type="match status" value="1"/>
</dbReference>
<dbReference type="SUPFAM" id="SSF53850">
    <property type="entry name" value="Periplasmic binding protein-like II"/>
    <property type="match status" value="1"/>
</dbReference>
<keyword evidence="2" id="KW-0805">Transcription regulation</keyword>
<protein>
    <submittedName>
        <fullName evidence="6">LysR family transcriptional regulator</fullName>
    </submittedName>
</protein>
<dbReference type="GO" id="GO:0043565">
    <property type="term" value="F:sequence-specific DNA binding"/>
    <property type="evidence" value="ECO:0007669"/>
    <property type="project" value="TreeGrafter"/>
</dbReference>
<reference evidence="6 7" key="1">
    <citation type="submission" date="2019-04" db="EMBL/GenBank/DDBJ databases">
        <title>Draft genome sequence of Youngimonas vesicularis.</title>
        <authorList>
            <person name="Hameed A."/>
        </authorList>
    </citation>
    <scope>NUCLEOTIDE SEQUENCE [LARGE SCALE GENOMIC DNA]</scope>
    <source>
        <strain evidence="6 7">CC-AMW-E</strain>
    </source>
</reference>
<keyword evidence="7" id="KW-1185">Reference proteome</keyword>